<dbReference type="GO" id="GO:0006572">
    <property type="term" value="P:L-tyrosine catabolic process"/>
    <property type="evidence" value="ECO:0007669"/>
    <property type="project" value="TreeGrafter"/>
</dbReference>
<proteinExistence type="inferred from homology"/>
<dbReference type="Proteomes" id="UP000004207">
    <property type="component" value="Unassembled WGS sequence"/>
</dbReference>
<sequence length="247" mass="27791">MERAERKFDLMHELGTNKILVCSNVQPTTIHNDDIVAGDLFALGEVAKKHDVQVGYEALAWGIPADRIDGWTLHFRSIFGFRHDADMSLPDLYGLMKSRLVRSENGAIHIPLNASDNQNTVVSRSMANYKGSGVQHIAFASDNIFSTVKTLRENGAQLLDIPENYYDDLQARFDLDDAFVAKLRAHHMLYDIDGKGGEFLHVYSQIIENRFFLEVIQRIGGYDAYGAANTPVRLVAQDLHWKKVQAA</sequence>
<dbReference type="InterPro" id="IPR037523">
    <property type="entry name" value="VOC_core"/>
</dbReference>
<protein>
    <recommendedName>
        <fullName evidence="5">VOC domain-containing protein</fullName>
    </recommendedName>
</protein>
<comment type="similarity">
    <text evidence="2">Belongs to the 4HPPD family.</text>
</comment>
<evidence type="ECO:0000256" key="4">
    <source>
        <dbReference type="ARBA" id="ARBA00023004"/>
    </source>
</evidence>
<dbReference type="eggNOG" id="COG1082">
    <property type="taxonomic scope" value="Bacteria"/>
</dbReference>
<accession>F5S7Z7</accession>
<feature type="domain" description="VOC" evidence="5">
    <location>
        <begin position="55"/>
        <end position="194"/>
    </location>
</feature>
<organism evidence="6 7">
    <name type="scientific">Kingella kingae ATCC 23330</name>
    <dbReference type="NCBI Taxonomy" id="887327"/>
    <lineage>
        <taxon>Bacteria</taxon>
        <taxon>Pseudomonadati</taxon>
        <taxon>Pseudomonadota</taxon>
        <taxon>Betaproteobacteria</taxon>
        <taxon>Neisseriales</taxon>
        <taxon>Neisseriaceae</taxon>
        <taxon>Kingella</taxon>
    </lineage>
</organism>
<keyword evidence="4" id="KW-0408">Iron</keyword>
<dbReference type="GO" id="GO:0003868">
    <property type="term" value="F:4-hydroxyphenylpyruvate dioxygenase activity"/>
    <property type="evidence" value="ECO:0007669"/>
    <property type="project" value="InterPro"/>
</dbReference>
<dbReference type="PANTHER" id="PTHR11959">
    <property type="entry name" value="4-HYDROXYPHENYLPYRUVATE DIOXYGENASE"/>
    <property type="match status" value="1"/>
</dbReference>
<evidence type="ECO:0000259" key="5">
    <source>
        <dbReference type="PROSITE" id="PS51819"/>
    </source>
</evidence>
<evidence type="ECO:0000256" key="3">
    <source>
        <dbReference type="ARBA" id="ARBA00022737"/>
    </source>
</evidence>
<keyword evidence="7" id="KW-1185">Reference proteome</keyword>
<dbReference type="PANTHER" id="PTHR11959:SF1">
    <property type="entry name" value="4-HYDROXYPHENYLPYRUVATE DIOXYGENASE"/>
    <property type="match status" value="1"/>
</dbReference>
<keyword evidence="3" id="KW-0677">Repeat</keyword>
<evidence type="ECO:0000313" key="6">
    <source>
        <dbReference type="EMBL" id="EGK08639.1"/>
    </source>
</evidence>
<dbReference type="Gene3D" id="3.10.180.10">
    <property type="entry name" value="2,3-Dihydroxybiphenyl 1,2-Dioxygenase, domain 1"/>
    <property type="match status" value="1"/>
</dbReference>
<comment type="caution">
    <text evidence="6">The sequence shown here is derived from an EMBL/GenBank/DDBJ whole genome shotgun (WGS) entry which is preliminary data.</text>
</comment>
<dbReference type="InterPro" id="IPR036237">
    <property type="entry name" value="Xyl_isomerase-like_sf"/>
</dbReference>
<evidence type="ECO:0000256" key="2">
    <source>
        <dbReference type="ARBA" id="ARBA00005877"/>
    </source>
</evidence>
<dbReference type="eggNOG" id="COG3185">
    <property type="taxonomic scope" value="Bacteria"/>
</dbReference>
<dbReference type="HOGENOM" id="CLU_1123372_0_0_4"/>
<dbReference type="InterPro" id="IPR029068">
    <property type="entry name" value="Glyas_Bleomycin-R_OHBP_Dase"/>
</dbReference>
<dbReference type="AlphaFoldDB" id="F5S7Z7"/>
<dbReference type="STRING" id="504.KKKWG1_0668"/>
<evidence type="ECO:0000313" key="7">
    <source>
        <dbReference type="Proteomes" id="UP000004207"/>
    </source>
</evidence>
<dbReference type="InterPro" id="IPR005956">
    <property type="entry name" value="4OHPhenylPyrv_dOase"/>
</dbReference>
<dbReference type="InterPro" id="IPR004360">
    <property type="entry name" value="Glyas_Fos-R_dOase_dom"/>
</dbReference>
<dbReference type="EMBL" id="AFHS01000044">
    <property type="protein sequence ID" value="EGK08639.1"/>
    <property type="molecule type" value="Genomic_DNA"/>
</dbReference>
<dbReference type="SUPFAM" id="SSF54593">
    <property type="entry name" value="Glyoxalase/Bleomycin resistance protein/Dihydroxybiphenyl dioxygenase"/>
    <property type="match status" value="1"/>
</dbReference>
<evidence type="ECO:0000256" key="1">
    <source>
        <dbReference type="ARBA" id="ARBA00001962"/>
    </source>
</evidence>
<reference evidence="6 7" key="1">
    <citation type="submission" date="2011-04" db="EMBL/GenBank/DDBJ databases">
        <authorList>
            <person name="Muzny D."/>
            <person name="Qin X."/>
            <person name="Deng J."/>
            <person name="Jiang H."/>
            <person name="Liu Y."/>
            <person name="Qu J."/>
            <person name="Song X.-Z."/>
            <person name="Zhang L."/>
            <person name="Thornton R."/>
            <person name="Coyle M."/>
            <person name="Francisco L."/>
            <person name="Jackson L."/>
            <person name="Javaid M."/>
            <person name="Korchina V."/>
            <person name="Kovar C."/>
            <person name="Mata R."/>
            <person name="Mathew T."/>
            <person name="Ngo R."/>
            <person name="Nguyen L."/>
            <person name="Nguyen N."/>
            <person name="Okwuonu G."/>
            <person name="Ongeri F."/>
            <person name="Pham C."/>
            <person name="Simmons D."/>
            <person name="Wilczek-Boney K."/>
            <person name="Hale W."/>
            <person name="Jakkamsetti A."/>
            <person name="Pham P."/>
            <person name="Ruth R."/>
            <person name="San Lucas F."/>
            <person name="Warren J."/>
            <person name="Zhang J."/>
            <person name="Zhao Z."/>
            <person name="Zhou C."/>
            <person name="Zhu D."/>
            <person name="Lee S."/>
            <person name="Bess C."/>
            <person name="Blankenburg K."/>
            <person name="Forbes L."/>
            <person name="Fu Q."/>
            <person name="Gubbala S."/>
            <person name="Hirani K."/>
            <person name="Jayaseelan J.C."/>
            <person name="Lara F."/>
            <person name="Munidasa M."/>
            <person name="Palculict T."/>
            <person name="Patil S."/>
            <person name="Pu L.-L."/>
            <person name="Saada N."/>
            <person name="Tang L."/>
            <person name="Weissenberger G."/>
            <person name="Zhu Y."/>
            <person name="Hemphill L."/>
            <person name="Shang Y."/>
            <person name="Youmans B."/>
            <person name="Ayvaz T."/>
            <person name="Ross M."/>
            <person name="Santibanez J."/>
            <person name="Aqrawi P."/>
            <person name="Gross S."/>
            <person name="Joshi V."/>
            <person name="Fowler G."/>
            <person name="Nazareth L."/>
            <person name="Reid J."/>
            <person name="Worley K."/>
            <person name="Petrosino J."/>
            <person name="Highlander S."/>
            <person name="Gibbs R."/>
        </authorList>
    </citation>
    <scope>NUCLEOTIDE SEQUENCE [LARGE SCALE GENOMIC DNA]</scope>
    <source>
        <strain evidence="6 7">ATCC 23330</strain>
    </source>
</reference>
<dbReference type="SUPFAM" id="SSF51658">
    <property type="entry name" value="Xylose isomerase-like"/>
    <property type="match status" value="1"/>
</dbReference>
<dbReference type="PROSITE" id="PS51819">
    <property type="entry name" value="VOC"/>
    <property type="match status" value="1"/>
</dbReference>
<comment type="cofactor">
    <cofactor evidence="1">
        <name>Fe cation</name>
        <dbReference type="ChEBI" id="CHEBI:24875"/>
    </cofactor>
</comment>
<name>F5S7Z7_KINKI</name>
<gene>
    <name evidence="6" type="ORF">HMPREF0476_1330</name>
</gene>
<dbReference type="Pfam" id="PF00903">
    <property type="entry name" value="Glyoxalase"/>
    <property type="match status" value="1"/>
</dbReference>